<dbReference type="PROSITE" id="PS01010">
    <property type="entry name" value="CRISP_2"/>
    <property type="match status" value="2"/>
</dbReference>
<dbReference type="InterPro" id="IPR001283">
    <property type="entry name" value="CRISP-related"/>
</dbReference>
<accession>A0A6J2XHY4</accession>
<dbReference type="SMART" id="SM00198">
    <property type="entry name" value="SCP"/>
    <property type="match status" value="2"/>
</dbReference>
<dbReference type="Proteomes" id="UP000504635">
    <property type="component" value="Unplaced"/>
</dbReference>
<dbReference type="SUPFAM" id="SSF55797">
    <property type="entry name" value="PR-1-like"/>
    <property type="match status" value="2"/>
</dbReference>
<dbReference type="CDD" id="cd05380">
    <property type="entry name" value="CAP_euk"/>
    <property type="match status" value="2"/>
</dbReference>
<feature type="signal peptide" evidence="3">
    <location>
        <begin position="1"/>
        <end position="18"/>
    </location>
</feature>
<keyword evidence="3" id="KW-0732">Signal</keyword>
<gene>
    <name evidence="6" type="primary">LOC115878255</name>
</gene>
<dbReference type="InterPro" id="IPR035940">
    <property type="entry name" value="CAP_sf"/>
</dbReference>
<feature type="domain" description="SCP" evidence="4">
    <location>
        <begin position="34"/>
        <end position="186"/>
    </location>
</feature>
<dbReference type="InterPro" id="IPR002413">
    <property type="entry name" value="V5_allergen-like"/>
</dbReference>
<evidence type="ECO:0000259" key="4">
    <source>
        <dbReference type="SMART" id="SM00198"/>
    </source>
</evidence>
<reference evidence="6" key="1">
    <citation type="submission" date="2025-08" db="UniProtKB">
        <authorList>
            <consortium name="RefSeq"/>
        </authorList>
    </citation>
    <scope>IDENTIFICATION</scope>
    <source>
        <tissue evidence="6">Gonads</tissue>
    </source>
</reference>
<protein>
    <submittedName>
        <fullName evidence="6">Uncharacterized protein LOC115878255</fullName>
    </submittedName>
</protein>
<feature type="domain" description="SCP" evidence="4">
    <location>
        <begin position="283"/>
        <end position="436"/>
    </location>
</feature>
<dbReference type="RefSeq" id="XP_030750540.1">
    <property type="nucleotide sequence ID" value="XM_030894680.1"/>
</dbReference>
<evidence type="ECO:0000256" key="2">
    <source>
        <dbReference type="ARBA" id="ARBA00022525"/>
    </source>
</evidence>
<dbReference type="PANTHER" id="PTHR10334">
    <property type="entry name" value="CYSTEINE-RICH SECRETORY PROTEIN-RELATED"/>
    <property type="match status" value="1"/>
</dbReference>
<proteinExistence type="predicted"/>
<dbReference type="InterPro" id="IPR014044">
    <property type="entry name" value="CAP_dom"/>
</dbReference>
<name>A0A6J2XHY4_SITOR</name>
<keyword evidence="5" id="KW-1185">Reference proteome</keyword>
<dbReference type="PRINTS" id="PR00838">
    <property type="entry name" value="V5ALLERGEN"/>
</dbReference>
<dbReference type="GeneID" id="115878255"/>
<evidence type="ECO:0000256" key="1">
    <source>
        <dbReference type="ARBA" id="ARBA00004613"/>
    </source>
</evidence>
<feature type="chain" id="PRO_5027048001" evidence="3">
    <location>
        <begin position="19"/>
        <end position="451"/>
    </location>
</feature>
<keyword evidence="2" id="KW-0964">Secreted</keyword>
<comment type="subcellular location">
    <subcellularLocation>
        <location evidence="1">Secreted</location>
    </subcellularLocation>
</comment>
<evidence type="ECO:0000313" key="5">
    <source>
        <dbReference type="Proteomes" id="UP000504635"/>
    </source>
</evidence>
<dbReference type="PRINTS" id="PR00837">
    <property type="entry name" value="V5TPXLIKE"/>
</dbReference>
<dbReference type="GO" id="GO:0005576">
    <property type="term" value="C:extracellular region"/>
    <property type="evidence" value="ECO:0007669"/>
    <property type="project" value="UniProtKB-SubCell"/>
</dbReference>
<dbReference type="Gene3D" id="3.40.33.10">
    <property type="entry name" value="CAP"/>
    <property type="match status" value="2"/>
</dbReference>
<evidence type="ECO:0000256" key="3">
    <source>
        <dbReference type="SAM" id="SignalP"/>
    </source>
</evidence>
<dbReference type="OrthoDB" id="414826at2759"/>
<sequence length="451" mass="50656">MELLSFVVCFGLIGVALAKSEECGKIYSLEVSNDDEKLILNKHNELRKLIARGKIPGQPRGVNLKKMKYDSLLAAEAQIIANSCIFAHQTVVDGRWHAVGQNLYISYSTGYDPKPDWSAAIQAWFDEHKIYTYGSRFSKSTGHYTQMVWAKTEYVGCGYVYFSGNDFWKYKKLYVCNYGPAGNYIGEQPYQTGSSGCEDLCVTKVIVNTNKPLYKIIHKIYLTIEKKLNKSVPKKFCFVIIRNFNILLPKKMNYLFVTIILIAVYFKLGSGAGRIIAYGVSQAEQNAIVNIHNNFRKRIASGSVPGQPKGINLRRLRYDHKLALEAQKIANTTVFRHVGVKDSRFSVGQNLYKTSSTAAGGSSNWNGAITGWFNEYKSYKFVKCCAGYEKTGHYTQVVWATTQYVGCGYAYYYEAGKYPYNKFYVCNYGPAGNIGGSYPYKTGSSGCPNLC</sequence>
<organism evidence="5 6">
    <name type="scientific">Sitophilus oryzae</name>
    <name type="common">Rice weevil</name>
    <name type="synonym">Curculio oryzae</name>
    <dbReference type="NCBI Taxonomy" id="7048"/>
    <lineage>
        <taxon>Eukaryota</taxon>
        <taxon>Metazoa</taxon>
        <taxon>Ecdysozoa</taxon>
        <taxon>Arthropoda</taxon>
        <taxon>Hexapoda</taxon>
        <taxon>Insecta</taxon>
        <taxon>Pterygota</taxon>
        <taxon>Neoptera</taxon>
        <taxon>Endopterygota</taxon>
        <taxon>Coleoptera</taxon>
        <taxon>Polyphaga</taxon>
        <taxon>Cucujiformia</taxon>
        <taxon>Curculionidae</taxon>
        <taxon>Dryophthorinae</taxon>
        <taxon>Sitophilus</taxon>
    </lineage>
</organism>
<dbReference type="Pfam" id="PF00188">
    <property type="entry name" value="CAP"/>
    <property type="match status" value="2"/>
</dbReference>
<dbReference type="AlphaFoldDB" id="A0A6J2XHY4"/>
<dbReference type="PROSITE" id="PS01009">
    <property type="entry name" value="CRISP_1"/>
    <property type="match status" value="2"/>
</dbReference>
<dbReference type="InParanoid" id="A0A6J2XHY4"/>
<evidence type="ECO:0000313" key="6">
    <source>
        <dbReference type="RefSeq" id="XP_030750540.1"/>
    </source>
</evidence>
<dbReference type="InterPro" id="IPR018244">
    <property type="entry name" value="Allrgn_V5/Tpx1_CS"/>
</dbReference>
<dbReference type="KEGG" id="soy:115878255"/>